<dbReference type="PROSITE" id="PS52016">
    <property type="entry name" value="TONB_DEPENDENT_REC_3"/>
    <property type="match status" value="1"/>
</dbReference>
<feature type="chain" id="PRO_5046037669" evidence="16">
    <location>
        <begin position="24"/>
        <end position="857"/>
    </location>
</feature>
<reference evidence="19" key="1">
    <citation type="submission" date="2022-05" db="EMBL/GenBank/DDBJ databases">
        <authorList>
            <person name="Jo J.-H."/>
            <person name="Im W.-T."/>
        </authorList>
    </citation>
    <scope>NUCLEOTIDE SEQUENCE</scope>
    <source>
        <strain evidence="19">SE158</strain>
    </source>
</reference>
<keyword evidence="7" id="KW-0408">Iron</keyword>
<keyword evidence="2 12" id="KW-0813">Transport</keyword>
<dbReference type="Proteomes" id="UP001165363">
    <property type="component" value="Unassembled WGS sequence"/>
</dbReference>
<dbReference type="PANTHER" id="PTHR32552">
    <property type="entry name" value="FERRICHROME IRON RECEPTOR-RELATED"/>
    <property type="match status" value="1"/>
</dbReference>
<evidence type="ECO:0000259" key="17">
    <source>
        <dbReference type="Pfam" id="PF00593"/>
    </source>
</evidence>
<evidence type="ECO:0000256" key="7">
    <source>
        <dbReference type="ARBA" id="ARBA00023004"/>
    </source>
</evidence>
<accession>A0ABT0RPP7</accession>
<evidence type="ECO:0000313" key="19">
    <source>
        <dbReference type="EMBL" id="MCL6684623.1"/>
    </source>
</evidence>
<feature type="region of interest" description="Disordered" evidence="15">
    <location>
        <begin position="24"/>
        <end position="47"/>
    </location>
</feature>
<dbReference type="InterPro" id="IPR010917">
    <property type="entry name" value="TonB_rcpt_CS"/>
</dbReference>
<evidence type="ECO:0000256" key="12">
    <source>
        <dbReference type="PROSITE-ProRule" id="PRU01360"/>
    </source>
</evidence>
<sequence length="857" mass="92911">MHLRALFAAGSLLALVTATPSLAQTTGETPAASQPPEQAEQPADETSENVIVTAQLREQRPVEVPFALTTYSGRFLDDLNIQEFEDLARYTPGFAVQNQSPNNPAISIRGITVDSGASFFEPRVSIYQDGVSIAKPRGAYVELFDVERVEISKGPQSTLYGRGALIGAVNIVQNKPRLGETSAMVRGEMGNLDYWLGEGMINVPLGDSAALRVAGRYKKRDGYVDSLLPGVDDFNSIKTGAVRGSLRFEPSDTITLDLIGNYQKDKPSGTSFKSLLYTATDPVTGEVLDGTGIRDGAALAPGAGFEGGKDLGVDREVWGITGLAKVELSPAFTLNSITAYRAFNTLEILDIDGISLPVITGAEDFDDKQFSQELRLTWDNDGPVTAFVGASYFHEEAQQRQSVQFDERFALARLADALNGGGFIPGRPASDPAPASLLSNPGFDALLLQGVAASFGYPLDGATALGIANNLKSDHREQDINESKTNAFDIFGDVTWKVSPEIELGAGLRWTHDDKTTSISDSVLNNRSILGGFLGALSLPEPNRSAILAALSSPFVQLLPASVLPLFGVTFQPTDNNGDAIDAHNKDDGFTYRLFGRWSPNEDSSIYAIYARGRRPEVLSALNPAVPFGDPRFNLVDAETVDSFEIGAKTAMLNRKLYLDGALFYYKYDNFQTLEQVGTTFVTTNAGKAESYGFEAQVRYDPSRDLRLFANYAFNHARFKSGVLDGNHFRLAPEHTFSAGLTWAHDVGPGRIDFTPAVTYQSKVFFDDNNDISALQQPPATLLPDLIQDEFQDGYALFSARLGYGLQGGQYRAELFVENAFDKKYIKDAGNSGDALGLPTFIAGEPRTYGIQLTAKF</sequence>
<proteinExistence type="inferred from homology"/>
<keyword evidence="10 12" id="KW-0472">Membrane</keyword>
<organism evidence="19 20">
    <name type="scientific">Sphingomonas alba</name>
    <dbReference type="NCBI Taxonomy" id="2908208"/>
    <lineage>
        <taxon>Bacteria</taxon>
        <taxon>Pseudomonadati</taxon>
        <taxon>Pseudomonadota</taxon>
        <taxon>Alphaproteobacteria</taxon>
        <taxon>Sphingomonadales</taxon>
        <taxon>Sphingomonadaceae</taxon>
        <taxon>Sphingomonas</taxon>
    </lineage>
</organism>
<keyword evidence="6 16" id="KW-0732">Signal</keyword>
<dbReference type="RefSeq" id="WP_249849023.1">
    <property type="nucleotide sequence ID" value="NZ_JAMGBD010000002.1"/>
</dbReference>
<evidence type="ECO:0000256" key="13">
    <source>
        <dbReference type="PROSITE-ProRule" id="PRU10144"/>
    </source>
</evidence>
<comment type="subcellular location">
    <subcellularLocation>
        <location evidence="1 12">Cell outer membrane</location>
        <topology evidence="1 12">Multi-pass membrane protein</topology>
    </subcellularLocation>
</comment>
<dbReference type="InterPro" id="IPR039426">
    <property type="entry name" value="TonB-dep_rcpt-like"/>
</dbReference>
<evidence type="ECO:0000256" key="11">
    <source>
        <dbReference type="ARBA" id="ARBA00023237"/>
    </source>
</evidence>
<dbReference type="Pfam" id="PF00593">
    <property type="entry name" value="TonB_dep_Rec_b-barrel"/>
    <property type="match status" value="1"/>
</dbReference>
<evidence type="ECO:0000256" key="4">
    <source>
        <dbReference type="ARBA" id="ARBA00022496"/>
    </source>
</evidence>
<feature type="domain" description="TonB-dependent receptor plug" evidence="18">
    <location>
        <begin position="63"/>
        <end position="167"/>
    </location>
</feature>
<keyword evidence="20" id="KW-1185">Reference proteome</keyword>
<gene>
    <name evidence="19" type="ORF">LZ536_12050</name>
</gene>
<keyword evidence="11 12" id="KW-0998">Cell outer membrane</keyword>
<comment type="similarity">
    <text evidence="12 14">Belongs to the TonB-dependent receptor family.</text>
</comment>
<evidence type="ECO:0000256" key="5">
    <source>
        <dbReference type="ARBA" id="ARBA00022692"/>
    </source>
</evidence>
<dbReference type="InterPro" id="IPR036942">
    <property type="entry name" value="Beta-barrel_TonB_sf"/>
</dbReference>
<dbReference type="Gene3D" id="2.40.170.20">
    <property type="entry name" value="TonB-dependent receptor, beta-barrel domain"/>
    <property type="match status" value="2"/>
</dbReference>
<evidence type="ECO:0000256" key="15">
    <source>
        <dbReference type="SAM" id="MobiDB-lite"/>
    </source>
</evidence>
<keyword evidence="9 14" id="KW-0798">TonB box</keyword>
<keyword evidence="19" id="KW-0675">Receptor</keyword>
<dbReference type="InterPro" id="IPR000531">
    <property type="entry name" value="Beta-barrel_TonB"/>
</dbReference>
<protein>
    <submittedName>
        <fullName evidence="19">TonB-dependent receptor</fullName>
    </submittedName>
</protein>
<evidence type="ECO:0000256" key="1">
    <source>
        <dbReference type="ARBA" id="ARBA00004571"/>
    </source>
</evidence>
<evidence type="ECO:0000256" key="9">
    <source>
        <dbReference type="ARBA" id="ARBA00023077"/>
    </source>
</evidence>
<evidence type="ECO:0000313" key="20">
    <source>
        <dbReference type="Proteomes" id="UP001165363"/>
    </source>
</evidence>
<keyword evidence="4" id="KW-0410">Iron transport</keyword>
<feature type="domain" description="TonB-dependent receptor-like beta-barrel" evidence="17">
    <location>
        <begin position="363"/>
        <end position="819"/>
    </location>
</feature>
<comment type="caution">
    <text evidence="19">The sequence shown here is derived from an EMBL/GenBank/DDBJ whole genome shotgun (WGS) entry which is preliminary data.</text>
</comment>
<feature type="short sequence motif" description="TonB C-terminal box" evidence="13">
    <location>
        <begin position="840"/>
        <end position="857"/>
    </location>
</feature>
<evidence type="ECO:0000256" key="6">
    <source>
        <dbReference type="ARBA" id="ARBA00022729"/>
    </source>
</evidence>
<keyword evidence="5 12" id="KW-0812">Transmembrane</keyword>
<evidence type="ECO:0000256" key="16">
    <source>
        <dbReference type="SAM" id="SignalP"/>
    </source>
</evidence>
<keyword evidence="3 12" id="KW-1134">Transmembrane beta strand</keyword>
<feature type="signal peptide" evidence="16">
    <location>
        <begin position="1"/>
        <end position="23"/>
    </location>
</feature>
<name>A0ABT0RPP7_9SPHN</name>
<dbReference type="EMBL" id="JAMGBD010000002">
    <property type="protein sequence ID" value="MCL6684623.1"/>
    <property type="molecule type" value="Genomic_DNA"/>
</dbReference>
<evidence type="ECO:0000256" key="10">
    <source>
        <dbReference type="ARBA" id="ARBA00023136"/>
    </source>
</evidence>
<feature type="compositionally biased region" description="Polar residues" evidence="15">
    <location>
        <begin position="24"/>
        <end position="36"/>
    </location>
</feature>
<evidence type="ECO:0000256" key="8">
    <source>
        <dbReference type="ARBA" id="ARBA00023065"/>
    </source>
</evidence>
<evidence type="ECO:0000256" key="3">
    <source>
        <dbReference type="ARBA" id="ARBA00022452"/>
    </source>
</evidence>
<dbReference type="SUPFAM" id="SSF56935">
    <property type="entry name" value="Porins"/>
    <property type="match status" value="1"/>
</dbReference>
<dbReference type="InterPro" id="IPR012910">
    <property type="entry name" value="Plug_dom"/>
</dbReference>
<evidence type="ECO:0000256" key="14">
    <source>
        <dbReference type="RuleBase" id="RU003357"/>
    </source>
</evidence>
<keyword evidence="8" id="KW-0406">Ion transport</keyword>
<dbReference type="PROSITE" id="PS01156">
    <property type="entry name" value="TONB_DEPENDENT_REC_2"/>
    <property type="match status" value="1"/>
</dbReference>
<dbReference type="PANTHER" id="PTHR32552:SF81">
    <property type="entry name" value="TONB-DEPENDENT OUTER MEMBRANE RECEPTOR"/>
    <property type="match status" value="1"/>
</dbReference>
<evidence type="ECO:0000256" key="2">
    <source>
        <dbReference type="ARBA" id="ARBA00022448"/>
    </source>
</evidence>
<dbReference type="Pfam" id="PF07715">
    <property type="entry name" value="Plug"/>
    <property type="match status" value="1"/>
</dbReference>
<evidence type="ECO:0000259" key="18">
    <source>
        <dbReference type="Pfam" id="PF07715"/>
    </source>
</evidence>